<evidence type="ECO:0000313" key="3">
    <source>
        <dbReference type="Proteomes" id="UP001608902"/>
    </source>
</evidence>
<dbReference type="AlphaFoldDB" id="A0ABD6EMT8"/>
<organism evidence="2 3">
    <name type="scientific">Gnathostoma spinigerum</name>
    <dbReference type="NCBI Taxonomy" id="75299"/>
    <lineage>
        <taxon>Eukaryota</taxon>
        <taxon>Metazoa</taxon>
        <taxon>Ecdysozoa</taxon>
        <taxon>Nematoda</taxon>
        <taxon>Chromadorea</taxon>
        <taxon>Rhabditida</taxon>
        <taxon>Spirurina</taxon>
        <taxon>Gnathostomatomorpha</taxon>
        <taxon>Gnathostomatoidea</taxon>
        <taxon>Gnathostomatidae</taxon>
        <taxon>Gnathostoma</taxon>
    </lineage>
</organism>
<name>A0ABD6EMT8_9BILA</name>
<dbReference type="Proteomes" id="UP001608902">
    <property type="component" value="Unassembled WGS sequence"/>
</dbReference>
<evidence type="ECO:0000313" key="2">
    <source>
        <dbReference type="EMBL" id="MFH4979464.1"/>
    </source>
</evidence>
<protein>
    <submittedName>
        <fullName evidence="2">Uncharacterized protein</fullName>
    </submittedName>
</protein>
<feature type="region of interest" description="Disordered" evidence="1">
    <location>
        <begin position="41"/>
        <end position="142"/>
    </location>
</feature>
<gene>
    <name evidence="2" type="ORF">AB6A40_006173</name>
</gene>
<comment type="caution">
    <text evidence="2">The sequence shown here is derived from an EMBL/GenBank/DDBJ whole genome shotgun (WGS) entry which is preliminary data.</text>
</comment>
<feature type="compositionally biased region" description="Acidic residues" evidence="1">
    <location>
        <begin position="64"/>
        <end position="74"/>
    </location>
</feature>
<reference evidence="2 3" key="1">
    <citation type="submission" date="2024-08" db="EMBL/GenBank/DDBJ databases">
        <title>Gnathostoma spinigerum genome.</title>
        <authorList>
            <person name="Gonzalez-Bertolin B."/>
            <person name="Monzon S."/>
            <person name="Zaballos A."/>
            <person name="Jimenez P."/>
            <person name="Dekumyoy P."/>
            <person name="Varona S."/>
            <person name="Cuesta I."/>
            <person name="Sumanam S."/>
            <person name="Adisakwattana P."/>
            <person name="Gasser R.B."/>
            <person name="Hernandez-Gonzalez A."/>
            <person name="Young N.D."/>
            <person name="Perteguer M.J."/>
        </authorList>
    </citation>
    <scope>NUCLEOTIDE SEQUENCE [LARGE SCALE GENOMIC DNA]</scope>
    <source>
        <strain evidence="2">AL3</strain>
        <tissue evidence="2">Liver</tissue>
    </source>
</reference>
<feature type="compositionally biased region" description="Polar residues" evidence="1">
    <location>
        <begin position="52"/>
        <end position="63"/>
    </location>
</feature>
<feature type="compositionally biased region" description="Acidic residues" evidence="1">
    <location>
        <begin position="99"/>
        <end position="142"/>
    </location>
</feature>
<accession>A0ABD6EMT8</accession>
<dbReference type="Gene3D" id="2.30.29.30">
    <property type="entry name" value="Pleckstrin-homology domain (PH domain)/Phosphotyrosine-binding domain (PTB)"/>
    <property type="match status" value="1"/>
</dbReference>
<sequence length="142" mass="15971">MDDGTRFFDLQLTMKDGTEKMFSQIDKADFTRLNAFGIEENIRSHERRQKTIEQSSEPSSNVADDTDSDDEDFVIEANISCEDETVDDSDDSSERSDLSCDDDGDNNDDADEEELDEKGVEDECILDDAEATQSDSDVDDNE</sequence>
<proteinExistence type="predicted"/>
<feature type="compositionally biased region" description="Acidic residues" evidence="1">
    <location>
        <begin position="81"/>
        <end position="91"/>
    </location>
</feature>
<keyword evidence="3" id="KW-1185">Reference proteome</keyword>
<evidence type="ECO:0000256" key="1">
    <source>
        <dbReference type="SAM" id="MobiDB-lite"/>
    </source>
</evidence>
<dbReference type="InterPro" id="IPR011993">
    <property type="entry name" value="PH-like_dom_sf"/>
</dbReference>
<dbReference type="EMBL" id="JBGFUD010004223">
    <property type="protein sequence ID" value="MFH4979464.1"/>
    <property type="molecule type" value="Genomic_DNA"/>
</dbReference>